<dbReference type="OrthoDB" id="10009287at2759"/>
<name>A0A0B2UD61_9MICR</name>
<dbReference type="Pfam" id="PF03134">
    <property type="entry name" value="TB2_DP1_HVA22"/>
    <property type="match status" value="1"/>
</dbReference>
<dbReference type="InParanoid" id="A0A0B2UD61"/>
<dbReference type="Proteomes" id="UP000031056">
    <property type="component" value="Unassembled WGS sequence"/>
</dbReference>
<accession>A0A0B2UD61</accession>
<evidence type="ECO:0000313" key="2">
    <source>
        <dbReference type="EMBL" id="KHN69011.1"/>
    </source>
</evidence>
<proteinExistence type="predicted"/>
<keyword evidence="3" id="KW-1185">Reference proteome</keyword>
<evidence type="ECO:0000313" key="3">
    <source>
        <dbReference type="Proteomes" id="UP000031056"/>
    </source>
</evidence>
<dbReference type="GeneID" id="26262512"/>
<dbReference type="STRING" id="1354746.A0A0B2UD61"/>
<sequence>MECLRKQANKIPVLQRLEDLTKIDKTYILLGACLFCVAIIMATPFGPIVTSTIGIVIPLQETLVILKQVNPKRDEIKHMLVFWMVFGILTSLDAYSGPILRFVPLWYTIKFFFVLWAGPLRFKAGLVLYDNILIRIPEHWYTGQCGIESAVRKATDAVKTVAENEFKKKDAEDAKKVD</sequence>
<comment type="caution">
    <text evidence="2">The sequence shown here is derived from an EMBL/GenBank/DDBJ whole genome shotgun (WGS) entry which is preliminary data.</text>
</comment>
<dbReference type="RefSeq" id="XP_014563053.1">
    <property type="nucleotide sequence ID" value="XM_014707567.1"/>
</dbReference>
<dbReference type="AlphaFoldDB" id="A0A0B2UD61"/>
<gene>
    <name evidence="2" type="ORF">M896_110410</name>
</gene>
<organism evidence="2 3">
    <name type="scientific">Ordospora colligata OC4</name>
    <dbReference type="NCBI Taxonomy" id="1354746"/>
    <lineage>
        <taxon>Eukaryota</taxon>
        <taxon>Fungi</taxon>
        <taxon>Fungi incertae sedis</taxon>
        <taxon>Microsporidia</taxon>
        <taxon>Ordosporidae</taxon>
        <taxon>Ordospora</taxon>
    </lineage>
</organism>
<dbReference type="InterPro" id="IPR004345">
    <property type="entry name" value="TB2_DP1_HVA22"/>
</dbReference>
<dbReference type="EMBL" id="JOKQ01000011">
    <property type="protein sequence ID" value="KHN69011.1"/>
    <property type="molecule type" value="Genomic_DNA"/>
</dbReference>
<dbReference type="VEuPathDB" id="MicrosporidiaDB:M896_110410"/>
<keyword evidence="1" id="KW-0472">Membrane</keyword>
<feature type="transmembrane region" description="Helical" evidence="1">
    <location>
        <begin position="26"/>
        <end position="42"/>
    </location>
</feature>
<evidence type="ECO:0000256" key="1">
    <source>
        <dbReference type="SAM" id="Phobius"/>
    </source>
</evidence>
<keyword evidence="1" id="KW-0812">Transmembrane</keyword>
<dbReference type="HOGENOM" id="CLU_133395_0_0_1"/>
<dbReference type="FunCoup" id="A0A0B2UD61">
    <property type="interactions" value="21"/>
</dbReference>
<feature type="transmembrane region" description="Helical" evidence="1">
    <location>
        <begin position="78"/>
        <end position="97"/>
    </location>
</feature>
<reference evidence="2 3" key="1">
    <citation type="journal article" date="2014" name="MBio">
        <title>The Ordospora colligata genome; evolution of extreme reduction in microsporidia and host-to-parasite horizontal gene transfer.</title>
        <authorList>
            <person name="Pombert J.-F."/>
            <person name="Haag K.L."/>
            <person name="Beidas S."/>
            <person name="Ebert D."/>
            <person name="Keeling P.J."/>
        </authorList>
    </citation>
    <scope>NUCLEOTIDE SEQUENCE [LARGE SCALE GENOMIC DNA]</scope>
    <source>
        <strain evidence="2 3">OC4</strain>
    </source>
</reference>
<protein>
    <submittedName>
        <fullName evidence="2">Membrane traffic protein</fullName>
    </submittedName>
</protein>
<keyword evidence="1" id="KW-1133">Transmembrane helix</keyword>